<keyword evidence="3 8" id="KW-0812">Transmembrane</keyword>
<dbReference type="GO" id="GO:0019706">
    <property type="term" value="F:protein-cysteine S-palmitoyltransferase activity"/>
    <property type="evidence" value="ECO:0007669"/>
    <property type="project" value="UniProtKB-EC"/>
</dbReference>
<comment type="caution">
    <text evidence="10">The sequence shown here is derived from an EMBL/GenBank/DDBJ whole genome shotgun (WGS) entry which is preliminary data.</text>
</comment>
<feature type="transmembrane region" description="Helical" evidence="8">
    <location>
        <begin position="57"/>
        <end position="80"/>
    </location>
</feature>
<comment type="similarity">
    <text evidence="7">Belongs to the DHHC palmitoyltransferase family. PFA5 subfamily.</text>
</comment>
<dbReference type="Proteomes" id="UP000683925">
    <property type="component" value="Unassembled WGS sequence"/>
</dbReference>
<evidence type="ECO:0000256" key="4">
    <source>
        <dbReference type="ARBA" id="ARBA00022989"/>
    </source>
</evidence>
<evidence type="ECO:0000256" key="7">
    <source>
        <dbReference type="ARBA" id="ARBA00038298"/>
    </source>
</evidence>
<dbReference type="AlphaFoldDB" id="A0A8S1Y5W8"/>
<evidence type="ECO:0000313" key="11">
    <source>
        <dbReference type="Proteomes" id="UP000683925"/>
    </source>
</evidence>
<dbReference type="EMBL" id="CAJJDP010000147">
    <property type="protein sequence ID" value="CAD8208693.1"/>
    <property type="molecule type" value="Genomic_DNA"/>
</dbReference>
<evidence type="ECO:0000256" key="3">
    <source>
        <dbReference type="ARBA" id="ARBA00022692"/>
    </source>
</evidence>
<dbReference type="EC" id="2.3.1.225" evidence="8"/>
<comment type="subcellular location">
    <subcellularLocation>
        <location evidence="1">Membrane</location>
        <topology evidence="1">Multi-pass membrane protein</topology>
    </subcellularLocation>
</comment>
<evidence type="ECO:0000256" key="8">
    <source>
        <dbReference type="RuleBase" id="RU079119"/>
    </source>
</evidence>
<name>A0A8S1Y5W8_PAROT</name>
<dbReference type="OrthoDB" id="4096362at2759"/>
<comment type="catalytic activity">
    <reaction evidence="8">
        <text>L-cysteinyl-[protein] + hexadecanoyl-CoA = S-hexadecanoyl-L-cysteinyl-[protein] + CoA</text>
        <dbReference type="Rhea" id="RHEA:36683"/>
        <dbReference type="Rhea" id="RHEA-COMP:10131"/>
        <dbReference type="Rhea" id="RHEA-COMP:11032"/>
        <dbReference type="ChEBI" id="CHEBI:29950"/>
        <dbReference type="ChEBI" id="CHEBI:57287"/>
        <dbReference type="ChEBI" id="CHEBI:57379"/>
        <dbReference type="ChEBI" id="CHEBI:74151"/>
        <dbReference type="EC" id="2.3.1.225"/>
    </reaction>
</comment>
<dbReference type="InterPro" id="IPR001594">
    <property type="entry name" value="Palmitoyltrfase_DHHC"/>
</dbReference>
<protein>
    <recommendedName>
        <fullName evidence="8">Palmitoyltransferase</fullName>
        <ecNumber evidence="8">2.3.1.225</ecNumber>
    </recommendedName>
</protein>
<dbReference type="PANTHER" id="PTHR22883:SF23">
    <property type="entry name" value="PALMITOYLTRANSFERASE ZDHHC6"/>
    <property type="match status" value="1"/>
</dbReference>
<keyword evidence="11" id="KW-1185">Reference proteome</keyword>
<keyword evidence="6 8" id="KW-0012">Acyltransferase</keyword>
<dbReference type="PANTHER" id="PTHR22883">
    <property type="entry name" value="ZINC FINGER DHHC DOMAIN CONTAINING PROTEIN"/>
    <property type="match status" value="1"/>
</dbReference>
<keyword evidence="5 8" id="KW-0472">Membrane</keyword>
<dbReference type="Pfam" id="PF01529">
    <property type="entry name" value="DHHC"/>
    <property type="match status" value="1"/>
</dbReference>
<sequence length="188" mass="21690">MKSQNILNQVDLSQTYKEKTNDILDIQYDQSFKPHYGKNFMFRFYNGQPQITIGPHWPLSVCTIISIIVGTYFISAIIYIKSGIWHSSGSVLSGLILEICYLRVFLKNPGINFTSTYVAKTQKSCQQCNLEKEYGTYHCYQCNICVKGYDHHCPWVGKCIGEGNIKEFQMFLISILIFFSCNLFLIMI</sequence>
<dbReference type="GO" id="GO:0016020">
    <property type="term" value="C:membrane"/>
    <property type="evidence" value="ECO:0007669"/>
    <property type="project" value="UniProtKB-SubCell"/>
</dbReference>
<gene>
    <name evidence="10" type="ORF">POCTA_138.1.T1450014</name>
</gene>
<comment type="domain">
    <text evidence="8">The DHHC domain is required for palmitoyltransferase activity.</text>
</comment>
<dbReference type="GO" id="GO:0005783">
    <property type="term" value="C:endoplasmic reticulum"/>
    <property type="evidence" value="ECO:0007669"/>
    <property type="project" value="TreeGrafter"/>
</dbReference>
<dbReference type="GO" id="GO:0006612">
    <property type="term" value="P:protein targeting to membrane"/>
    <property type="evidence" value="ECO:0007669"/>
    <property type="project" value="TreeGrafter"/>
</dbReference>
<reference evidence="10" key="1">
    <citation type="submission" date="2021-01" db="EMBL/GenBank/DDBJ databases">
        <authorList>
            <consortium name="Genoscope - CEA"/>
            <person name="William W."/>
        </authorList>
    </citation>
    <scope>NUCLEOTIDE SEQUENCE</scope>
</reference>
<evidence type="ECO:0000259" key="9">
    <source>
        <dbReference type="Pfam" id="PF01529"/>
    </source>
</evidence>
<evidence type="ECO:0000256" key="6">
    <source>
        <dbReference type="ARBA" id="ARBA00023315"/>
    </source>
</evidence>
<dbReference type="InterPro" id="IPR039859">
    <property type="entry name" value="PFA4/ZDH16/20/ERF2-like"/>
</dbReference>
<evidence type="ECO:0000256" key="2">
    <source>
        <dbReference type="ARBA" id="ARBA00022679"/>
    </source>
</evidence>
<dbReference type="PROSITE" id="PS50216">
    <property type="entry name" value="DHHC"/>
    <property type="match status" value="1"/>
</dbReference>
<keyword evidence="2 8" id="KW-0808">Transferase</keyword>
<evidence type="ECO:0000256" key="5">
    <source>
        <dbReference type="ARBA" id="ARBA00023136"/>
    </source>
</evidence>
<keyword evidence="4 8" id="KW-1133">Transmembrane helix</keyword>
<proteinExistence type="inferred from homology"/>
<dbReference type="GO" id="GO:0005794">
    <property type="term" value="C:Golgi apparatus"/>
    <property type="evidence" value="ECO:0007669"/>
    <property type="project" value="TreeGrafter"/>
</dbReference>
<feature type="domain" description="Palmitoyltransferase DHHC" evidence="9">
    <location>
        <begin position="120"/>
        <end position="186"/>
    </location>
</feature>
<organism evidence="10 11">
    <name type="scientific">Paramecium octaurelia</name>
    <dbReference type="NCBI Taxonomy" id="43137"/>
    <lineage>
        <taxon>Eukaryota</taxon>
        <taxon>Sar</taxon>
        <taxon>Alveolata</taxon>
        <taxon>Ciliophora</taxon>
        <taxon>Intramacronucleata</taxon>
        <taxon>Oligohymenophorea</taxon>
        <taxon>Peniculida</taxon>
        <taxon>Parameciidae</taxon>
        <taxon>Paramecium</taxon>
    </lineage>
</organism>
<accession>A0A8S1Y5W8</accession>
<evidence type="ECO:0000256" key="1">
    <source>
        <dbReference type="ARBA" id="ARBA00004141"/>
    </source>
</evidence>
<feature type="transmembrane region" description="Helical" evidence="8">
    <location>
        <begin position="168"/>
        <end position="187"/>
    </location>
</feature>
<evidence type="ECO:0000313" key="10">
    <source>
        <dbReference type="EMBL" id="CAD8208693.1"/>
    </source>
</evidence>
<dbReference type="OMA" id="CNLFLIM"/>